<gene>
    <name evidence="1" type="ORF">RM532_11390</name>
</gene>
<dbReference type="Gene3D" id="1.10.10.1710">
    <property type="entry name" value="Deoxyribodipyrimidine photolyase-related"/>
    <property type="match status" value="1"/>
</dbReference>
<dbReference type="Gene3D" id="1.10.579.10">
    <property type="entry name" value="DNA Cyclobutane Dipyrimidine Photolyase, subunit A, domain 3"/>
    <property type="match status" value="1"/>
</dbReference>
<proteinExistence type="predicted"/>
<accession>A0ABU3C2E4</accession>
<reference evidence="1 2" key="1">
    <citation type="submission" date="2023-09" db="EMBL/GenBank/DDBJ databases">
        <authorList>
            <person name="Rey-Velasco X."/>
        </authorList>
    </citation>
    <scope>NUCLEOTIDE SEQUENCE [LARGE SCALE GENOMIC DNA]</scope>
    <source>
        <strain evidence="1 2">W335</strain>
    </source>
</reference>
<keyword evidence="2" id="KW-1185">Reference proteome</keyword>
<dbReference type="Pfam" id="PF04244">
    <property type="entry name" value="DPRP"/>
    <property type="match status" value="1"/>
</dbReference>
<dbReference type="PANTHER" id="PTHR38657">
    <property type="entry name" value="SLR1343 PROTEIN"/>
    <property type="match status" value="1"/>
</dbReference>
<organism evidence="1 2">
    <name type="scientific">Spectribacter hydrogenoxidans</name>
    <dbReference type="NCBI Taxonomy" id="3075608"/>
    <lineage>
        <taxon>Bacteria</taxon>
        <taxon>Pseudomonadati</taxon>
        <taxon>Pseudomonadota</taxon>
        <taxon>Gammaproteobacteria</taxon>
        <taxon>Salinisphaerales</taxon>
        <taxon>Salinisphaeraceae</taxon>
        <taxon>Spectribacter</taxon>
    </lineage>
</organism>
<dbReference type="Gene3D" id="1.25.40.80">
    <property type="match status" value="1"/>
</dbReference>
<name>A0ABU3C2E4_9GAMM</name>
<evidence type="ECO:0000313" key="1">
    <source>
        <dbReference type="EMBL" id="MDT0635556.1"/>
    </source>
</evidence>
<dbReference type="EMBL" id="JAVRIB010000011">
    <property type="protein sequence ID" value="MDT0635556.1"/>
    <property type="molecule type" value="Genomic_DNA"/>
</dbReference>
<dbReference type="Proteomes" id="UP001251857">
    <property type="component" value="Unassembled WGS sequence"/>
</dbReference>
<comment type="caution">
    <text evidence="1">The sequence shown here is derived from an EMBL/GenBank/DDBJ whole genome shotgun (WGS) entry which is preliminary data.</text>
</comment>
<protein>
    <submittedName>
        <fullName evidence="1">Cryptochrome/photolyase family protein</fullName>
    </submittedName>
</protein>
<dbReference type="Gene3D" id="3.40.50.620">
    <property type="entry name" value="HUPs"/>
    <property type="match status" value="1"/>
</dbReference>
<dbReference type="PANTHER" id="PTHR38657:SF1">
    <property type="entry name" value="SLR1343 PROTEIN"/>
    <property type="match status" value="1"/>
</dbReference>
<dbReference type="SUPFAM" id="SSF48173">
    <property type="entry name" value="Cryptochrome/photolyase FAD-binding domain"/>
    <property type="match status" value="1"/>
</dbReference>
<dbReference type="InterPro" id="IPR014729">
    <property type="entry name" value="Rossmann-like_a/b/a_fold"/>
</dbReference>
<dbReference type="InterPro" id="IPR052551">
    <property type="entry name" value="UV-DNA_repair_photolyase"/>
</dbReference>
<dbReference type="RefSeq" id="WP_311653497.1">
    <property type="nucleotide sequence ID" value="NZ_JAVRIB010000011.1"/>
</dbReference>
<evidence type="ECO:0000313" key="2">
    <source>
        <dbReference type="Proteomes" id="UP001251857"/>
    </source>
</evidence>
<dbReference type="InterPro" id="IPR007357">
    <property type="entry name" value="PhrB-like"/>
</dbReference>
<dbReference type="InterPro" id="IPR036134">
    <property type="entry name" value="Crypto/Photolyase_FAD-like_sf"/>
</dbReference>
<sequence length="522" mass="59376">MVSPRHLVLVLGDQLDRHSAAFDGFDPDRDHVWMAENATEATHVWCHQQRLVLFFSAMRHFRDDLHAAGIEVAYHALQADGRRDSGPDFASILAADIRRLGPERLIVLEPGDWRVWRMLQETADQLDLPLEVRPDRHFYCGIEEFDDWATDRKRLVLEDFYRHMRRTHGVLMQAGGPAGGAWNYDADNRESFGRNGPGELPRAVSFAPDALTREVIELVAARFGDHPGRLEGFDQPVTTGQARQALADFIAHRLAGFGPWQDALWTGADLVHHSRLSAALNLHLIDPREVVGAAVAAWEAGEAPLNSVEGFVRQILGWREFVRGIYWHDMPDYIEHNALEAQLPVPASYWDGDTDMACIADAMRNVRDNGYAHHIQRLMILGLFAQLAGVHPRLFHDWHMAMYLDAVDWVSLPNTLGMSQFGDGGIVGTKPYCASGNYVNRMSNYCRKCRFDHRRAVGENACPITTLYWDFLDRHDERFRGNRRMVFQIRNLDRKREDPETMATIRRQAADLKTRIAAGESV</sequence>